<comment type="caution">
    <text evidence="1">The sequence shown here is derived from an EMBL/GenBank/DDBJ whole genome shotgun (WGS) entry which is preliminary data.</text>
</comment>
<evidence type="ECO:0000313" key="1">
    <source>
        <dbReference type="EMBL" id="KAA3477007.1"/>
    </source>
</evidence>
<keyword evidence="2" id="KW-1185">Reference proteome</keyword>
<accession>A0A5B6W7C7</accession>
<sequence>MYNDLKQFYWWKSKLNIKYHLVVVDRLTKCTQFIPVRIDYSLDRLAELFEIYVAILEETARSFGYEVEFQYSFSSSD</sequence>
<evidence type="ECO:0008006" key="3">
    <source>
        <dbReference type="Google" id="ProtNLM"/>
    </source>
</evidence>
<dbReference type="Proteomes" id="UP000325315">
    <property type="component" value="Unassembled WGS sequence"/>
</dbReference>
<organism evidence="1 2">
    <name type="scientific">Gossypium australe</name>
    <dbReference type="NCBI Taxonomy" id="47621"/>
    <lineage>
        <taxon>Eukaryota</taxon>
        <taxon>Viridiplantae</taxon>
        <taxon>Streptophyta</taxon>
        <taxon>Embryophyta</taxon>
        <taxon>Tracheophyta</taxon>
        <taxon>Spermatophyta</taxon>
        <taxon>Magnoliopsida</taxon>
        <taxon>eudicotyledons</taxon>
        <taxon>Gunneridae</taxon>
        <taxon>Pentapetalae</taxon>
        <taxon>rosids</taxon>
        <taxon>malvids</taxon>
        <taxon>Malvales</taxon>
        <taxon>Malvaceae</taxon>
        <taxon>Malvoideae</taxon>
        <taxon>Gossypium</taxon>
    </lineage>
</organism>
<dbReference type="EMBL" id="SMMG02000004">
    <property type="protein sequence ID" value="KAA3477007.1"/>
    <property type="molecule type" value="Genomic_DNA"/>
</dbReference>
<evidence type="ECO:0000313" key="2">
    <source>
        <dbReference type="Proteomes" id="UP000325315"/>
    </source>
</evidence>
<dbReference type="OrthoDB" id="8187670at2759"/>
<gene>
    <name evidence="1" type="ORF">EPI10_010928</name>
</gene>
<protein>
    <recommendedName>
        <fullName evidence="3">Integrase</fullName>
    </recommendedName>
</protein>
<proteinExistence type="predicted"/>
<name>A0A5B6W7C7_9ROSI</name>
<dbReference type="AlphaFoldDB" id="A0A5B6W7C7"/>
<reference evidence="2" key="1">
    <citation type="journal article" date="2019" name="Plant Biotechnol. J.">
        <title>Genome sequencing of the Australian wild diploid species Gossypium australe highlights disease resistance and delayed gland morphogenesis.</title>
        <authorList>
            <person name="Cai Y."/>
            <person name="Cai X."/>
            <person name="Wang Q."/>
            <person name="Wang P."/>
            <person name="Zhang Y."/>
            <person name="Cai C."/>
            <person name="Xu Y."/>
            <person name="Wang K."/>
            <person name="Zhou Z."/>
            <person name="Wang C."/>
            <person name="Geng S."/>
            <person name="Li B."/>
            <person name="Dong Q."/>
            <person name="Hou Y."/>
            <person name="Wang H."/>
            <person name="Ai P."/>
            <person name="Liu Z."/>
            <person name="Yi F."/>
            <person name="Sun M."/>
            <person name="An G."/>
            <person name="Cheng J."/>
            <person name="Zhang Y."/>
            <person name="Shi Q."/>
            <person name="Xie Y."/>
            <person name="Shi X."/>
            <person name="Chang Y."/>
            <person name="Huang F."/>
            <person name="Chen Y."/>
            <person name="Hong S."/>
            <person name="Mi L."/>
            <person name="Sun Q."/>
            <person name="Zhang L."/>
            <person name="Zhou B."/>
            <person name="Peng R."/>
            <person name="Zhang X."/>
            <person name="Liu F."/>
        </authorList>
    </citation>
    <scope>NUCLEOTIDE SEQUENCE [LARGE SCALE GENOMIC DNA]</scope>
    <source>
        <strain evidence="2">cv. PA1801</strain>
    </source>
</reference>